<evidence type="ECO:0000256" key="7">
    <source>
        <dbReference type="SAM" id="Phobius"/>
    </source>
</evidence>
<dbReference type="AlphaFoldDB" id="A0ABD0TUZ6"/>
<feature type="transmembrane region" description="Helical" evidence="7">
    <location>
        <begin position="103"/>
        <end position="123"/>
    </location>
</feature>
<dbReference type="InterPro" id="IPR038330">
    <property type="entry name" value="TspO/MBR-related_sf"/>
</dbReference>
<name>A0ABD0TUZ6_DENTH</name>
<dbReference type="PANTHER" id="PTHR10057:SF0">
    <property type="entry name" value="TRANSLOCATOR PROTEIN"/>
    <property type="match status" value="1"/>
</dbReference>
<dbReference type="PANTHER" id="PTHR10057">
    <property type="entry name" value="PERIPHERAL-TYPE BENZODIAZEPINE RECEPTOR"/>
    <property type="match status" value="1"/>
</dbReference>
<keyword evidence="5 7" id="KW-0472">Membrane</keyword>
<dbReference type="FunFam" id="1.20.1260.100:FF:000001">
    <property type="entry name" value="translocator protein 2"/>
    <property type="match status" value="2"/>
</dbReference>
<feature type="transmembrane region" description="Helical" evidence="7">
    <location>
        <begin position="35"/>
        <end position="55"/>
    </location>
</feature>
<evidence type="ECO:0000313" key="8">
    <source>
        <dbReference type="EMBL" id="KAL0903359.1"/>
    </source>
</evidence>
<dbReference type="EMBL" id="JANQDX010000020">
    <property type="protein sequence ID" value="KAL0903359.1"/>
    <property type="molecule type" value="Genomic_DNA"/>
</dbReference>
<dbReference type="InterPro" id="IPR004307">
    <property type="entry name" value="TspO_MBR"/>
</dbReference>
<sequence>MDAQTIRQRSKDGFSRTDDGKTIHEKKHAKARRGLRSLAVSVALPLVLSLLSSSLSSPLQPKTDDASHVWHPPAWTMHVAAATTAGLMGLAAWLVWAEGGMRALAPVILYAAQLALGLAWAPFAGAGRVGLVLSLANVAVLAGCSTCFRRINPFAGNLVNPCIAWAAFLAFLTARNYERNDTKIDPIRAQMSPHQGPEALLEGSKRNSDYQTVSKLDKRIVESSGSMRQIQRAQEHRIPTSLNGFGRTDDGKTIHEKKQAKARRGLRSLALAVALPLVLSLLSSSLSSPLQPKTDDASHVWHPPAWTMHVAAATTAGLMGLGAWLVWAEGGMRTLAPVILYAAQLALGLAWAPFSGAGRVGLVLSLANVAVIAGCSTCFRRINPFAGNLVNPCIAWAAFLAFLSYRMM</sequence>
<dbReference type="GO" id="GO:0016020">
    <property type="term" value="C:membrane"/>
    <property type="evidence" value="ECO:0007669"/>
    <property type="project" value="UniProtKB-SubCell"/>
</dbReference>
<reference evidence="8 9" key="1">
    <citation type="journal article" date="2024" name="Plant Biotechnol. J.">
        <title>Dendrobium thyrsiflorum genome and its molecular insights into genes involved in important horticultural traits.</title>
        <authorList>
            <person name="Chen B."/>
            <person name="Wang J.Y."/>
            <person name="Zheng P.J."/>
            <person name="Li K.L."/>
            <person name="Liang Y.M."/>
            <person name="Chen X.F."/>
            <person name="Zhang C."/>
            <person name="Zhao X."/>
            <person name="He X."/>
            <person name="Zhang G.Q."/>
            <person name="Liu Z.J."/>
            <person name="Xu Q."/>
        </authorList>
    </citation>
    <scope>NUCLEOTIDE SEQUENCE [LARGE SCALE GENOMIC DNA]</scope>
    <source>
        <strain evidence="8">GZMU011</strain>
    </source>
</reference>
<dbReference type="Proteomes" id="UP001552299">
    <property type="component" value="Unassembled WGS sequence"/>
</dbReference>
<feature type="transmembrane region" description="Helical" evidence="7">
    <location>
        <begin position="266"/>
        <end position="286"/>
    </location>
</feature>
<evidence type="ECO:0008006" key="10">
    <source>
        <dbReference type="Google" id="ProtNLM"/>
    </source>
</evidence>
<feature type="transmembrane region" description="Helical" evidence="7">
    <location>
        <begin position="334"/>
        <end position="354"/>
    </location>
</feature>
<protein>
    <recommendedName>
        <fullName evidence="10">Translocator protein</fullName>
    </recommendedName>
</protein>
<evidence type="ECO:0000256" key="5">
    <source>
        <dbReference type="ARBA" id="ARBA00023136"/>
    </source>
</evidence>
<feature type="region of interest" description="Disordered" evidence="6">
    <location>
        <begin position="1"/>
        <end position="27"/>
    </location>
</feature>
<accession>A0ABD0TUZ6</accession>
<evidence type="ECO:0000313" key="9">
    <source>
        <dbReference type="Proteomes" id="UP001552299"/>
    </source>
</evidence>
<dbReference type="Pfam" id="PF03073">
    <property type="entry name" value="TspO_MBR"/>
    <property type="match status" value="2"/>
</dbReference>
<dbReference type="GO" id="GO:0033013">
    <property type="term" value="P:tetrapyrrole metabolic process"/>
    <property type="evidence" value="ECO:0007669"/>
    <property type="project" value="UniProtKB-ARBA"/>
</dbReference>
<proteinExistence type="inferred from homology"/>
<feature type="compositionally biased region" description="Basic and acidic residues" evidence="6">
    <location>
        <begin position="9"/>
        <end position="23"/>
    </location>
</feature>
<evidence type="ECO:0000256" key="2">
    <source>
        <dbReference type="ARBA" id="ARBA00007524"/>
    </source>
</evidence>
<comment type="similarity">
    <text evidence="2">Belongs to the TspO/BZRP family.</text>
</comment>
<comment type="caution">
    <text evidence="8">The sequence shown here is derived from an EMBL/GenBank/DDBJ whole genome shotgun (WGS) entry which is preliminary data.</text>
</comment>
<organism evidence="8 9">
    <name type="scientific">Dendrobium thyrsiflorum</name>
    <name type="common">Pinecone-like raceme dendrobium</name>
    <name type="synonym">Orchid</name>
    <dbReference type="NCBI Taxonomy" id="117978"/>
    <lineage>
        <taxon>Eukaryota</taxon>
        <taxon>Viridiplantae</taxon>
        <taxon>Streptophyta</taxon>
        <taxon>Embryophyta</taxon>
        <taxon>Tracheophyta</taxon>
        <taxon>Spermatophyta</taxon>
        <taxon>Magnoliopsida</taxon>
        <taxon>Liliopsida</taxon>
        <taxon>Asparagales</taxon>
        <taxon>Orchidaceae</taxon>
        <taxon>Epidendroideae</taxon>
        <taxon>Malaxideae</taxon>
        <taxon>Dendrobiinae</taxon>
        <taxon>Dendrobium</taxon>
    </lineage>
</organism>
<evidence type="ECO:0000256" key="1">
    <source>
        <dbReference type="ARBA" id="ARBA00004141"/>
    </source>
</evidence>
<keyword evidence="4 7" id="KW-1133">Transmembrane helix</keyword>
<feature type="transmembrane region" description="Helical" evidence="7">
    <location>
        <begin position="306"/>
        <end position="327"/>
    </location>
</feature>
<evidence type="ECO:0000256" key="4">
    <source>
        <dbReference type="ARBA" id="ARBA00022989"/>
    </source>
</evidence>
<evidence type="ECO:0000256" key="3">
    <source>
        <dbReference type="ARBA" id="ARBA00022692"/>
    </source>
</evidence>
<evidence type="ECO:0000256" key="6">
    <source>
        <dbReference type="SAM" id="MobiDB-lite"/>
    </source>
</evidence>
<feature type="transmembrane region" description="Helical" evidence="7">
    <location>
        <begin position="75"/>
        <end position="96"/>
    </location>
</feature>
<keyword evidence="9" id="KW-1185">Reference proteome</keyword>
<keyword evidence="3 7" id="KW-0812">Transmembrane</keyword>
<gene>
    <name evidence="8" type="ORF">M5K25_027733</name>
</gene>
<feature type="transmembrane region" description="Helical" evidence="7">
    <location>
        <begin position="386"/>
        <end position="405"/>
    </location>
</feature>
<dbReference type="CDD" id="cd15904">
    <property type="entry name" value="TSPO_MBR"/>
    <property type="match status" value="2"/>
</dbReference>
<dbReference type="Gene3D" id="1.20.1260.100">
    <property type="entry name" value="TspO/MBR protein"/>
    <property type="match status" value="2"/>
</dbReference>
<feature type="transmembrane region" description="Helical" evidence="7">
    <location>
        <begin position="360"/>
        <end position="379"/>
    </location>
</feature>
<comment type="subcellular location">
    <subcellularLocation>
        <location evidence="1">Membrane</location>
        <topology evidence="1">Multi-pass membrane protein</topology>
    </subcellularLocation>
</comment>